<sequence length="33" mass="3748">MGVQRRNYTSLVEQNPSMAVIFPSLHTLQVDLC</sequence>
<dbReference type="EMBL" id="GBXM01031062">
    <property type="protein sequence ID" value="JAH77515.1"/>
    <property type="molecule type" value="Transcribed_RNA"/>
</dbReference>
<reference evidence="1" key="1">
    <citation type="submission" date="2014-11" db="EMBL/GenBank/DDBJ databases">
        <authorList>
            <person name="Amaro Gonzalez C."/>
        </authorList>
    </citation>
    <scope>NUCLEOTIDE SEQUENCE</scope>
</reference>
<name>A0A0E9VJB8_ANGAN</name>
<accession>A0A0E9VJB8</accession>
<reference evidence="1" key="2">
    <citation type="journal article" date="2015" name="Fish Shellfish Immunol.">
        <title>Early steps in the European eel (Anguilla anguilla)-Vibrio vulnificus interaction in the gills: Role of the RtxA13 toxin.</title>
        <authorList>
            <person name="Callol A."/>
            <person name="Pajuelo D."/>
            <person name="Ebbesson L."/>
            <person name="Teles M."/>
            <person name="MacKenzie S."/>
            <person name="Amaro C."/>
        </authorList>
    </citation>
    <scope>NUCLEOTIDE SEQUENCE</scope>
</reference>
<proteinExistence type="predicted"/>
<organism evidence="1">
    <name type="scientific">Anguilla anguilla</name>
    <name type="common">European freshwater eel</name>
    <name type="synonym">Muraena anguilla</name>
    <dbReference type="NCBI Taxonomy" id="7936"/>
    <lineage>
        <taxon>Eukaryota</taxon>
        <taxon>Metazoa</taxon>
        <taxon>Chordata</taxon>
        <taxon>Craniata</taxon>
        <taxon>Vertebrata</taxon>
        <taxon>Euteleostomi</taxon>
        <taxon>Actinopterygii</taxon>
        <taxon>Neopterygii</taxon>
        <taxon>Teleostei</taxon>
        <taxon>Anguilliformes</taxon>
        <taxon>Anguillidae</taxon>
        <taxon>Anguilla</taxon>
    </lineage>
</organism>
<protein>
    <submittedName>
        <fullName evidence="1">Uncharacterized protein</fullName>
    </submittedName>
</protein>
<evidence type="ECO:0000313" key="1">
    <source>
        <dbReference type="EMBL" id="JAH77515.1"/>
    </source>
</evidence>
<dbReference type="AlphaFoldDB" id="A0A0E9VJB8"/>